<dbReference type="EMBL" id="ML739249">
    <property type="protein sequence ID" value="KAE8350085.1"/>
    <property type="molecule type" value="Genomic_DNA"/>
</dbReference>
<dbReference type="InterPro" id="IPR002110">
    <property type="entry name" value="Ankyrin_rpt"/>
</dbReference>
<accession>A0A5N6YXC9</accession>
<dbReference type="Proteomes" id="UP000327118">
    <property type="component" value="Unassembled WGS sequence"/>
</dbReference>
<name>A0A5N6YXC9_9EURO</name>
<evidence type="ECO:0000256" key="2">
    <source>
        <dbReference type="ARBA" id="ARBA00023043"/>
    </source>
</evidence>
<dbReference type="Pfam" id="PF12796">
    <property type="entry name" value="Ank_2"/>
    <property type="match status" value="1"/>
</dbReference>
<evidence type="ECO:0000256" key="1">
    <source>
        <dbReference type="ARBA" id="ARBA00022737"/>
    </source>
</evidence>
<sequence>MPRFEFDSSLYDPLSITSLYGSGTMLRTMLENSDFRKDNFLSESTLRAADQILQWGDVSKLRILFLHERLCHQLQNLDFFRLVLRRWSNAIICHHDWDLVFGLVDYVSDKLIQEQWGNELLCVAAGAGCMPLIRRLITSAQDKAELRQELLREFRFEQPPATDKPTHQSIGEAVLGNHVDVVACLIRENGIEAHLRYRNSRGENVLHLATRLCNPEMFRLLIPRFEEGIHQADDQGHTPLVRIIMNSSASRNRYESARILLLHSGADWNRHYSDGQQDPLRAAVRLGDVDMCCLLMSIGSMDPLSALTWDSKGQMGLKDRTPENEGNKQQILQLLCSHAKIASTSAQC</sequence>
<protein>
    <submittedName>
        <fullName evidence="3">Ankyrin repeat-containing domain protein</fullName>
    </submittedName>
</protein>
<dbReference type="OrthoDB" id="62952at2759"/>
<evidence type="ECO:0000313" key="3">
    <source>
        <dbReference type="EMBL" id="KAE8350085.1"/>
    </source>
</evidence>
<dbReference type="PANTHER" id="PTHR24198:SF165">
    <property type="entry name" value="ANKYRIN REPEAT-CONTAINING PROTEIN-RELATED"/>
    <property type="match status" value="1"/>
</dbReference>
<dbReference type="InterPro" id="IPR036770">
    <property type="entry name" value="Ankyrin_rpt-contain_sf"/>
</dbReference>
<dbReference type="AlphaFoldDB" id="A0A5N6YXC9"/>
<dbReference type="PANTHER" id="PTHR24198">
    <property type="entry name" value="ANKYRIN REPEAT AND PROTEIN KINASE DOMAIN-CONTAINING PROTEIN"/>
    <property type="match status" value="1"/>
</dbReference>
<dbReference type="Gene3D" id="1.25.40.20">
    <property type="entry name" value="Ankyrin repeat-containing domain"/>
    <property type="match status" value="1"/>
</dbReference>
<reference evidence="4" key="1">
    <citation type="submission" date="2019-04" db="EMBL/GenBank/DDBJ databases">
        <title>Friends and foes A comparative genomics studyof 23 Aspergillus species from section Flavi.</title>
        <authorList>
            <consortium name="DOE Joint Genome Institute"/>
            <person name="Kjaerbolling I."/>
            <person name="Vesth T."/>
            <person name="Frisvad J.C."/>
            <person name="Nybo J.L."/>
            <person name="Theobald S."/>
            <person name="Kildgaard S."/>
            <person name="Isbrandt T."/>
            <person name="Kuo A."/>
            <person name="Sato A."/>
            <person name="Lyhne E.K."/>
            <person name="Kogle M.E."/>
            <person name="Wiebenga A."/>
            <person name="Kun R.S."/>
            <person name="Lubbers R.J."/>
            <person name="Makela M.R."/>
            <person name="Barry K."/>
            <person name="Chovatia M."/>
            <person name="Clum A."/>
            <person name="Daum C."/>
            <person name="Haridas S."/>
            <person name="He G."/>
            <person name="LaButti K."/>
            <person name="Lipzen A."/>
            <person name="Mondo S."/>
            <person name="Riley R."/>
            <person name="Salamov A."/>
            <person name="Simmons B.A."/>
            <person name="Magnuson J.K."/>
            <person name="Henrissat B."/>
            <person name="Mortensen U.H."/>
            <person name="Larsen T.O."/>
            <person name="Devries R.P."/>
            <person name="Grigoriev I.V."/>
            <person name="Machida M."/>
            <person name="Baker S.E."/>
            <person name="Andersen M.R."/>
        </authorList>
    </citation>
    <scope>NUCLEOTIDE SEQUENCE [LARGE SCALE GENOMIC DNA]</scope>
    <source>
        <strain evidence="4">CBS 553.77</strain>
    </source>
</reference>
<keyword evidence="4" id="KW-1185">Reference proteome</keyword>
<proteinExistence type="predicted"/>
<evidence type="ECO:0000313" key="4">
    <source>
        <dbReference type="Proteomes" id="UP000327118"/>
    </source>
</evidence>
<dbReference type="SUPFAM" id="SSF48403">
    <property type="entry name" value="Ankyrin repeat"/>
    <property type="match status" value="1"/>
</dbReference>
<gene>
    <name evidence="3" type="ORF">BDV28DRAFT_151268</name>
</gene>
<organism evidence="3 4">
    <name type="scientific">Aspergillus coremiiformis</name>
    <dbReference type="NCBI Taxonomy" id="138285"/>
    <lineage>
        <taxon>Eukaryota</taxon>
        <taxon>Fungi</taxon>
        <taxon>Dikarya</taxon>
        <taxon>Ascomycota</taxon>
        <taxon>Pezizomycotina</taxon>
        <taxon>Eurotiomycetes</taxon>
        <taxon>Eurotiomycetidae</taxon>
        <taxon>Eurotiales</taxon>
        <taxon>Aspergillaceae</taxon>
        <taxon>Aspergillus</taxon>
        <taxon>Aspergillus subgen. Circumdati</taxon>
    </lineage>
</organism>
<keyword evidence="1" id="KW-0677">Repeat</keyword>
<keyword evidence="2" id="KW-0040">ANK repeat</keyword>